<dbReference type="HOGENOM" id="CLU_3173943_0_0_9"/>
<comment type="caution">
    <text evidence="1">The sequence shown here is derived from an EMBL/GenBank/DDBJ whole genome shotgun (WGS) entry which is preliminary data.</text>
</comment>
<dbReference type="PATRIC" id="fig|1433289.7.peg.1793"/>
<evidence type="ECO:0000313" key="2">
    <source>
        <dbReference type="Proteomes" id="UP000024559"/>
    </source>
</evidence>
<protein>
    <recommendedName>
        <fullName evidence="3">KxxxW-cyclized peptide pheromone</fullName>
    </recommendedName>
</protein>
<proteinExistence type="predicted"/>
<sequence length="47" mass="5217">MLKRNIITVSYSKGVPNMSKELEKVLESSSMAKGDGWKVMAKGDGWE</sequence>
<dbReference type="NCBIfam" id="TIGR04079">
    <property type="entry name" value="phero_cyc_pep"/>
    <property type="match status" value="1"/>
</dbReference>
<gene>
    <name evidence="1" type="ORF">X841_08650</name>
</gene>
<dbReference type="EMBL" id="AZJT01000061">
    <property type="protein sequence ID" value="ETW88552.1"/>
    <property type="molecule type" value="Genomic_DNA"/>
</dbReference>
<dbReference type="InterPro" id="IPR023903">
    <property type="entry name" value="Cyclised_pep"/>
</dbReference>
<name>A0A0E2Q2F7_STRTR</name>
<organism evidence="1 2">
    <name type="scientific">Streptococcus thermophilus M17PTZA496</name>
    <dbReference type="NCBI Taxonomy" id="1433289"/>
    <lineage>
        <taxon>Bacteria</taxon>
        <taxon>Bacillati</taxon>
        <taxon>Bacillota</taxon>
        <taxon>Bacilli</taxon>
        <taxon>Lactobacillales</taxon>
        <taxon>Streptococcaceae</taxon>
        <taxon>Streptococcus</taxon>
    </lineage>
</organism>
<dbReference type="Proteomes" id="UP000024559">
    <property type="component" value="Chromosome"/>
</dbReference>
<dbReference type="AlphaFoldDB" id="A0A0E2Q2F7"/>
<accession>A0A0E2Q2F7</accession>
<reference evidence="2" key="1">
    <citation type="submission" date="2013-12" db="EMBL/GenBank/DDBJ databases">
        <title>Genome sequences of Streptococcus thermophilus strains MTH17CL396 and M17PTZA496 isolated from Fontina cheese in Valle d'Aosta region (Italy).</title>
        <authorList>
            <person name="Treu L."/>
            <person name="Giacomini A."/>
            <person name="Corich V."/>
            <person name="Vendramin V."/>
            <person name="Bovo B."/>
        </authorList>
    </citation>
    <scope>NUCLEOTIDE SEQUENCE [LARGE SCALE GENOMIC DNA]</scope>
    <source>
        <strain evidence="2">M17PTZA496</strain>
    </source>
</reference>
<evidence type="ECO:0000313" key="1">
    <source>
        <dbReference type="EMBL" id="ETW88552.1"/>
    </source>
</evidence>
<evidence type="ECO:0008006" key="3">
    <source>
        <dbReference type="Google" id="ProtNLM"/>
    </source>
</evidence>